<reference evidence="5 6" key="1">
    <citation type="submission" date="2020-02" db="EMBL/GenBank/DDBJ databases">
        <authorList>
            <person name="Ma Q."/>
            <person name="Huang Y."/>
            <person name="Song X."/>
            <person name="Pei D."/>
        </authorList>
    </citation>
    <scope>NUCLEOTIDE SEQUENCE [LARGE SCALE GENOMIC DNA]</scope>
    <source>
        <strain evidence="5">Sxm20200214</strain>
        <tissue evidence="5">Leaf</tissue>
    </source>
</reference>
<sequence length="219" mass="24364">MRKTNKVATETDATCKRTLSGSVAVAIHKGKTSQKAIKCTMEILTLVPKSCSHVVPKSQSSPDIEEGTMHMHQMEQQTKDLFVSFHCYCSRKEIHCLDVLLEDADKVKAIVEYVTVSAIEKIVLGAPSRSSFMRRFKTDIPTSVSKAPPDFCNVYVISKGKISSLRSSSRPAPYHPSVLSESVNHETIALERRQHQTAANTPAMTRERRSVDSDGPRYI</sequence>
<dbReference type="GO" id="GO:0061630">
    <property type="term" value="F:ubiquitin protein ligase activity"/>
    <property type="evidence" value="ECO:0007669"/>
    <property type="project" value="UniProtKB-EC"/>
</dbReference>
<gene>
    <name evidence="5" type="ORF">Bca52824_006677</name>
</gene>
<comment type="caution">
    <text evidence="5">The sequence shown here is derived from an EMBL/GenBank/DDBJ whole genome shotgun (WGS) entry which is preliminary data.</text>
</comment>
<feature type="region of interest" description="Disordered" evidence="4">
    <location>
        <begin position="192"/>
        <end position="219"/>
    </location>
</feature>
<keyword evidence="6" id="KW-1185">Reference proteome</keyword>
<evidence type="ECO:0000313" key="5">
    <source>
        <dbReference type="EMBL" id="KAG2323949.1"/>
    </source>
</evidence>
<protein>
    <recommendedName>
        <fullName evidence="2">RING-type E3 ubiquitin transferase</fullName>
        <ecNumber evidence="2">2.3.2.27</ecNumber>
    </recommendedName>
</protein>
<evidence type="ECO:0000313" key="6">
    <source>
        <dbReference type="Proteomes" id="UP000886595"/>
    </source>
</evidence>
<dbReference type="EC" id="2.3.2.27" evidence="2"/>
<dbReference type="PANTHER" id="PTHR45647:SF32">
    <property type="entry name" value="KINASE WITH ADENINE NUCLEOTIDE ALPHA HYDROLASES-LIKE DOMAIN-CONTAINING PROTEIN"/>
    <property type="match status" value="1"/>
</dbReference>
<feature type="compositionally biased region" description="Basic and acidic residues" evidence="4">
    <location>
        <begin position="205"/>
        <end position="219"/>
    </location>
</feature>
<comment type="catalytic activity">
    <reaction evidence="1">
        <text>S-ubiquitinyl-[E2 ubiquitin-conjugating enzyme]-L-cysteine + [acceptor protein]-L-lysine = [E2 ubiquitin-conjugating enzyme]-L-cysteine + N(6)-ubiquitinyl-[acceptor protein]-L-lysine.</text>
        <dbReference type="EC" id="2.3.2.27"/>
    </reaction>
</comment>
<accession>A0A8X8B4Q1</accession>
<dbReference type="OrthoDB" id="786795at2759"/>
<evidence type="ECO:0000256" key="3">
    <source>
        <dbReference type="ARBA" id="ARBA00022786"/>
    </source>
</evidence>
<dbReference type="CDD" id="cd01989">
    <property type="entry name" value="USP_STK_Ubox_N"/>
    <property type="match status" value="1"/>
</dbReference>
<dbReference type="Proteomes" id="UP000886595">
    <property type="component" value="Unassembled WGS sequence"/>
</dbReference>
<evidence type="ECO:0000256" key="4">
    <source>
        <dbReference type="SAM" id="MobiDB-lite"/>
    </source>
</evidence>
<proteinExistence type="predicted"/>
<keyword evidence="3" id="KW-0833">Ubl conjugation pathway</keyword>
<dbReference type="EMBL" id="JAAMPC010000002">
    <property type="protein sequence ID" value="KAG2323949.1"/>
    <property type="molecule type" value="Genomic_DNA"/>
</dbReference>
<dbReference type="InterPro" id="IPR051348">
    <property type="entry name" value="U-box_ubiquitin_ligases"/>
</dbReference>
<dbReference type="AlphaFoldDB" id="A0A8X8B4Q1"/>
<evidence type="ECO:0000256" key="2">
    <source>
        <dbReference type="ARBA" id="ARBA00012483"/>
    </source>
</evidence>
<name>A0A8X8B4Q1_BRACI</name>
<evidence type="ECO:0000256" key="1">
    <source>
        <dbReference type="ARBA" id="ARBA00000900"/>
    </source>
</evidence>
<organism evidence="5 6">
    <name type="scientific">Brassica carinata</name>
    <name type="common">Ethiopian mustard</name>
    <name type="synonym">Abyssinian cabbage</name>
    <dbReference type="NCBI Taxonomy" id="52824"/>
    <lineage>
        <taxon>Eukaryota</taxon>
        <taxon>Viridiplantae</taxon>
        <taxon>Streptophyta</taxon>
        <taxon>Embryophyta</taxon>
        <taxon>Tracheophyta</taxon>
        <taxon>Spermatophyta</taxon>
        <taxon>Magnoliopsida</taxon>
        <taxon>eudicotyledons</taxon>
        <taxon>Gunneridae</taxon>
        <taxon>Pentapetalae</taxon>
        <taxon>rosids</taxon>
        <taxon>malvids</taxon>
        <taxon>Brassicales</taxon>
        <taxon>Brassicaceae</taxon>
        <taxon>Brassiceae</taxon>
        <taxon>Brassica</taxon>
    </lineage>
</organism>
<dbReference type="PANTHER" id="PTHR45647">
    <property type="entry name" value="OS02G0152300 PROTEIN"/>
    <property type="match status" value="1"/>
</dbReference>